<accession>A0A135UUS8</accession>
<reference evidence="2 3" key="1">
    <citation type="submission" date="2014-02" db="EMBL/GenBank/DDBJ databases">
        <title>The genome sequence of Colletotrichum salicis CBS 607.94.</title>
        <authorList>
            <person name="Baroncelli R."/>
            <person name="Thon M.R."/>
        </authorList>
    </citation>
    <scope>NUCLEOTIDE SEQUENCE [LARGE SCALE GENOMIC DNA]</scope>
    <source>
        <strain evidence="2 3">CBS 607.94</strain>
    </source>
</reference>
<organism evidence="2 3">
    <name type="scientific">Colletotrichum salicis</name>
    <dbReference type="NCBI Taxonomy" id="1209931"/>
    <lineage>
        <taxon>Eukaryota</taxon>
        <taxon>Fungi</taxon>
        <taxon>Dikarya</taxon>
        <taxon>Ascomycota</taxon>
        <taxon>Pezizomycotina</taxon>
        <taxon>Sordariomycetes</taxon>
        <taxon>Hypocreomycetidae</taxon>
        <taxon>Glomerellales</taxon>
        <taxon>Glomerellaceae</taxon>
        <taxon>Colletotrichum</taxon>
        <taxon>Colletotrichum acutatum species complex</taxon>
    </lineage>
</organism>
<evidence type="ECO:0000256" key="1">
    <source>
        <dbReference type="SAM" id="SignalP"/>
    </source>
</evidence>
<dbReference type="OrthoDB" id="4809048at2759"/>
<evidence type="ECO:0000313" key="3">
    <source>
        <dbReference type="Proteomes" id="UP000070121"/>
    </source>
</evidence>
<dbReference type="AlphaFoldDB" id="A0A135UUS8"/>
<feature type="chain" id="PRO_5013175822" evidence="1">
    <location>
        <begin position="16"/>
        <end position="173"/>
    </location>
</feature>
<sequence length="173" mass="19679">MKAGLLLALFSGVLAAPAALEYQTAQVSTKYDLSHISQQTLHNIRNQCPNCTITPTHVDRRGLYLQFCHEIDACCSVKAPINCYDEGKFKISDKFTSNRDVETSMRIQKRTQCDPCCTGKEDAIERWFAEWLKCKHIPVQCDSCDGPPEWEWIIPGGVNDQERHKGSWKRPGY</sequence>
<feature type="signal peptide" evidence="1">
    <location>
        <begin position="1"/>
        <end position="15"/>
    </location>
</feature>
<keyword evidence="3" id="KW-1185">Reference proteome</keyword>
<protein>
    <submittedName>
        <fullName evidence="2">Uncharacterized protein</fullName>
    </submittedName>
</protein>
<gene>
    <name evidence="2" type="ORF">CSAL01_01344</name>
</gene>
<name>A0A135UUS8_9PEZI</name>
<comment type="caution">
    <text evidence="2">The sequence shown here is derived from an EMBL/GenBank/DDBJ whole genome shotgun (WGS) entry which is preliminary data.</text>
</comment>
<dbReference type="Proteomes" id="UP000070121">
    <property type="component" value="Unassembled WGS sequence"/>
</dbReference>
<evidence type="ECO:0000313" key="2">
    <source>
        <dbReference type="EMBL" id="KXH64097.1"/>
    </source>
</evidence>
<dbReference type="EMBL" id="JFFI01001016">
    <property type="protein sequence ID" value="KXH64097.1"/>
    <property type="molecule type" value="Genomic_DNA"/>
</dbReference>
<keyword evidence="1" id="KW-0732">Signal</keyword>
<proteinExistence type="predicted"/>